<keyword evidence="1" id="KW-1133">Transmembrane helix</keyword>
<evidence type="ECO:0000313" key="3">
    <source>
        <dbReference type="EMBL" id="QSG11173.1"/>
    </source>
</evidence>
<name>A0A897NJP6_9EURY</name>
<sequence length="201" mass="20950">MGSSGTVVLSICMWRDRLAATSHPGDSLRHGFLAGVGAGALAFALTALVRLFEIARSTAGFRLYLRPDGLDGTLVVLGGTFYGAHPGAYDAPVWLRVVLQRYDSLPEVVYVAIVASVLAATGWWLAARFESETIDGAVRGATVAVGYAPAVVLGAFVFEMLVDLGPMTVFLDQLLPIALASALVPAVAGAVGGLLAARLHR</sequence>
<feature type="transmembrane region" description="Helical" evidence="1">
    <location>
        <begin position="138"/>
        <end position="162"/>
    </location>
</feature>
<keyword evidence="1" id="KW-0812">Transmembrane</keyword>
<organism evidence="3 4">
    <name type="scientific">Halapricum desulfuricans</name>
    <dbReference type="NCBI Taxonomy" id="2841257"/>
    <lineage>
        <taxon>Archaea</taxon>
        <taxon>Methanobacteriati</taxon>
        <taxon>Methanobacteriota</taxon>
        <taxon>Stenosarchaea group</taxon>
        <taxon>Halobacteria</taxon>
        <taxon>Halobacteriales</taxon>
        <taxon>Haloarculaceae</taxon>
        <taxon>Halapricum</taxon>
    </lineage>
</organism>
<evidence type="ECO:0000259" key="2">
    <source>
        <dbReference type="Pfam" id="PF25933"/>
    </source>
</evidence>
<proteinExistence type="predicted"/>
<protein>
    <recommendedName>
        <fullName evidence="2">DUF7978 domain-containing protein</fullName>
    </recommendedName>
</protein>
<dbReference type="Proteomes" id="UP000663305">
    <property type="component" value="Chromosome"/>
</dbReference>
<keyword evidence="1" id="KW-0472">Membrane</keyword>
<dbReference type="InterPro" id="IPR058284">
    <property type="entry name" value="DUF7978"/>
</dbReference>
<gene>
    <name evidence="3" type="ORF">HSBGL_0739</name>
</gene>
<feature type="domain" description="DUF7978" evidence="2">
    <location>
        <begin position="23"/>
        <end position="198"/>
    </location>
</feature>
<dbReference type="EMBL" id="CP064789">
    <property type="protein sequence ID" value="QSG11173.1"/>
    <property type="molecule type" value="Genomic_DNA"/>
</dbReference>
<feature type="transmembrane region" description="Helical" evidence="1">
    <location>
        <begin position="108"/>
        <end position="126"/>
    </location>
</feature>
<evidence type="ECO:0000313" key="4">
    <source>
        <dbReference type="Proteomes" id="UP000663305"/>
    </source>
</evidence>
<feature type="transmembrane region" description="Helical" evidence="1">
    <location>
        <begin position="70"/>
        <end position="88"/>
    </location>
</feature>
<accession>A0A897NJP6</accession>
<feature type="transmembrane region" description="Helical" evidence="1">
    <location>
        <begin position="31"/>
        <end position="49"/>
    </location>
</feature>
<reference evidence="3" key="1">
    <citation type="submission" date="2020-11" db="EMBL/GenBank/DDBJ databases">
        <title>Carbohydrate-dependent, anaerobic sulfur respiration: A novel catabolism in halophilic archaea.</title>
        <authorList>
            <person name="Sorokin D.Y."/>
            <person name="Messina E."/>
            <person name="Smedile F."/>
            <person name="La Cono V."/>
            <person name="Hallsworth J.E."/>
            <person name="Yakimov M.M."/>
        </authorList>
    </citation>
    <scope>NUCLEOTIDE SEQUENCE</scope>
    <source>
        <strain evidence="3">HSR-Bgl</strain>
    </source>
</reference>
<dbReference type="Pfam" id="PF25933">
    <property type="entry name" value="DUF7978"/>
    <property type="match status" value="1"/>
</dbReference>
<dbReference type="AlphaFoldDB" id="A0A897NJP6"/>
<evidence type="ECO:0000256" key="1">
    <source>
        <dbReference type="SAM" id="Phobius"/>
    </source>
</evidence>
<feature type="transmembrane region" description="Helical" evidence="1">
    <location>
        <begin position="174"/>
        <end position="197"/>
    </location>
</feature>